<sequence>MFNFFKKPLTIIAPISGRTIDLSEVPDPVFADKMAGDGIAINSTGDIVVAPCDGTISLIMDSGHAFAITTSNGIELLVHVGLETVSLNGEGFEILKSVNTKVTAGTPILKINRKLIESKGLSLITPVIIVNHDKLKSLSPIIGKQVSGGKDVVLKCSL</sequence>
<dbReference type="RefSeq" id="WP_041900250.1">
    <property type="nucleotide sequence ID" value="NZ_CP010086.2"/>
</dbReference>
<dbReference type="EMBL" id="CP010086">
    <property type="protein sequence ID" value="AJH01769.1"/>
    <property type="molecule type" value="Genomic_DNA"/>
</dbReference>
<dbReference type="OrthoDB" id="92465at2"/>
<evidence type="ECO:0000256" key="4">
    <source>
        <dbReference type="ARBA" id="ARBA00022679"/>
    </source>
</evidence>
<evidence type="ECO:0000256" key="1">
    <source>
        <dbReference type="ARBA" id="ARBA00004496"/>
    </source>
</evidence>
<evidence type="ECO:0000256" key="2">
    <source>
        <dbReference type="ARBA" id="ARBA00022448"/>
    </source>
</evidence>
<dbReference type="NCBIfam" id="TIGR00830">
    <property type="entry name" value="PTBA"/>
    <property type="match status" value="1"/>
</dbReference>
<keyword evidence="5" id="KW-0598">Phosphotransferase system</keyword>
<proteinExistence type="predicted"/>
<dbReference type="PANTHER" id="PTHR45008">
    <property type="entry name" value="PTS SYSTEM GLUCOSE-SPECIFIC EIIA COMPONENT"/>
    <property type="match status" value="1"/>
</dbReference>
<evidence type="ECO:0000313" key="7">
    <source>
        <dbReference type="EMBL" id="AJH01769.1"/>
    </source>
</evidence>
<dbReference type="Gene3D" id="2.70.70.10">
    <property type="entry name" value="Glucose Permease (Domain IIA)"/>
    <property type="match status" value="1"/>
</dbReference>
<dbReference type="PANTHER" id="PTHR45008:SF1">
    <property type="entry name" value="PTS SYSTEM GLUCOSE-SPECIFIC EIIA COMPONENT"/>
    <property type="match status" value="1"/>
</dbReference>
<dbReference type="SUPFAM" id="SSF51261">
    <property type="entry name" value="Duplicated hybrid motif"/>
    <property type="match status" value="1"/>
</dbReference>
<evidence type="ECO:0000256" key="3">
    <source>
        <dbReference type="ARBA" id="ARBA00022597"/>
    </source>
</evidence>
<keyword evidence="2" id="KW-0813">Transport</keyword>
<dbReference type="Proteomes" id="UP000031866">
    <property type="component" value="Chromosome"/>
</dbReference>
<dbReference type="FunFam" id="2.70.70.10:FF:000001">
    <property type="entry name" value="PTS system glucose-specific IIA component"/>
    <property type="match status" value="1"/>
</dbReference>
<keyword evidence="6" id="KW-0418">Kinase</keyword>
<dbReference type="InterPro" id="IPR011055">
    <property type="entry name" value="Dup_hybrid_motif"/>
</dbReference>
<dbReference type="AlphaFoldDB" id="A0A0B5QXR2"/>
<dbReference type="InterPro" id="IPR050890">
    <property type="entry name" value="PTS_EIIA_component"/>
</dbReference>
<gene>
    <name evidence="7" type="ORF">LF65_05244</name>
</gene>
<dbReference type="GO" id="GO:0016301">
    <property type="term" value="F:kinase activity"/>
    <property type="evidence" value="ECO:0007669"/>
    <property type="project" value="UniProtKB-KW"/>
</dbReference>
<dbReference type="InterPro" id="IPR001127">
    <property type="entry name" value="PTS_EIIA_1_perm"/>
</dbReference>
<dbReference type="GO" id="GO:0009401">
    <property type="term" value="P:phosphoenolpyruvate-dependent sugar phosphotransferase system"/>
    <property type="evidence" value="ECO:0007669"/>
    <property type="project" value="UniProtKB-KW"/>
</dbReference>
<dbReference type="PROSITE" id="PS00371">
    <property type="entry name" value="PTS_EIIA_TYPE_1_HIS"/>
    <property type="match status" value="1"/>
</dbReference>
<dbReference type="STRING" id="1520.LF65_05244"/>
<evidence type="ECO:0000256" key="5">
    <source>
        <dbReference type="ARBA" id="ARBA00022683"/>
    </source>
</evidence>
<reference evidence="8" key="1">
    <citation type="submission" date="2014-12" db="EMBL/GenBank/DDBJ databases">
        <title>Genome sequence of Clostridium beijerinckii strain 59B.</title>
        <authorList>
            <person name="Little G.T."/>
            <person name="Minton N.P."/>
        </authorList>
    </citation>
    <scope>NUCLEOTIDE SEQUENCE [LARGE SCALE GENOMIC DNA]</scope>
    <source>
        <strain evidence="8">59B</strain>
    </source>
</reference>
<dbReference type="KEGG" id="cbei:LF65_05244"/>
<name>A0A0B5QXR2_CLOBE</name>
<keyword evidence="4" id="KW-0808">Transferase</keyword>
<dbReference type="PROSITE" id="PS51093">
    <property type="entry name" value="PTS_EIIA_TYPE_1"/>
    <property type="match status" value="1"/>
</dbReference>
<accession>A0A0B5QXR2</accession>
<organism evidence="7 8">
    <name type="scientific">Clostridium beijerinckii</name>
    <name type="common">Clostridium MP</name>
    <dbReference type="NCBI Taxonomy" id="1520"/>
    <lineage>
        <taxon>Bacteria</taxon>
        <taxon>Bacillati</taxon>
        <taxon>Bacillota</taxon>
        <taxon>Clostridia</taxon>
        <taxon>Eubacteriales</taxon>
        <taxon>Clostridiaceae</taxon>
        <taxon>Clostridium</taxon>
    </lineage>
</organism>
<comment type="subcellular location">
    <subcellularLocation>
        <location evidence="1">Cytoplasm</location>
    </subcellularLocation>
</comment>
<dbReference type="GO" id="GO:0005737">
    <property type="term" value="C:cytoplasm"/>
    <property type="evidence" value="ECO:0007669"/>
    <property type="project" value="UniProtKB-SubCell"/>
</dbReference>
<evidence type="ECO:0000256" key="6">
    <source>
        <dbReference type="ARBA" id="ARBA00022777"/>
    </source>
</evidence>
<protein>
    <submittedName>
        <fullName evidence="7">PTS glucose transporter subunit IIA</fullName>
    </submittedName>
</protein>
<dbReference type="Pfam" id="PF00358">
    <property type="entry name" value="PTS_EIIA_1"/>
    <property type="match status" value="1"/>
</dbReference>
<evidence type="ECO:0000313" key="8">
    <source>
        <dbReference type="Proteomes" id="UP000031866"/>
    </source>
</evidence>
<keyword evidence="3 7" id="KW-0762">Sugar transport</keyword>